<keyword evidence="3 5" id="KW-1133">Transmembrane helix</keyword>
<dbReference type="AlphaFoldDB" id="A0A1H8KRE3"/>
<gene>
    <name evidence="7" type="ORF">SAMN04488011_108101</name>
</gene>
<feature type="domain" description="EamA" evidence="6">
    <location>
        <begin position="156"/>
        <end position="287"/>
    </location>
</feature>
<keyword evidence="8" id="KW-1185">Reference proteome</keyword>
<feature type="transmembrane region" description="Helical" evidence="5">
    <location>
        <begin position="155"/>
        <end position="174"/>
    </location>
</feature>
<feature type="transmembrane region" description="Helical" evidence="5">
    <location>
        <begin position="272"/>
        <end position="290"/>
    </location>
</feature>
<dbReference type="GO" id="GO:0016020">
    <property type="term" value="C:membrane"/>
    <property type="evidence" value="ECO:0007669"/>
    <property type="project" value="UniProtKB-SubCell"/>
</dbReference>
<dbReference type="Proteomes" id="UP000199372">
    <property type="component" value="Unassembled WGS sequence"/>
</dbReference>
<reference evidence="8" key="1">
    <citation type="submission" date="2016-10" db="EMBL/GenBank/DDBJ databases">
        <authorList>
            <person name="Varghese N."/>
            <person name="Submissions S."/>
        </authorList>
    </citation>
    <scope>NUCLEOTIDE SEQUENCE [LARGE SCALE GENOMIC DNA]</scope>
    <source>
        <strain evidence="8">DSM 26893</strain>
    </source>
</reference>
<dbReference type="RefSeq" id="WP_091846380.1">
    <property type="nucleotide sequence ID" value="NZ_FOCM01000008.1"/>
</dbReference>
<dbReference type="Pfam" id="PF00892">
    <property type="entry name" value="EamA"/>
    <property type="match status" value="2"/>
</dbReference>
<comment type="subcellular location">
    <subcellularLocation>
        <location evidence="1">Membrane</location>
        <topology evidence="1">Multi-pass membrane protein</topology>
    </subcellularLocation>
</comment>
<evidence type="ECO:0000256" key="2">
    <source>
        <dbReference type="ARBA" id="ARBA00022692"/>
    </source>
</evidence>
<evidence type="ECO:0000259" key="6">
    <source>
        <dbReference type="Pfam" id="PF00892"/>
    </source>
</evidence>
<feature type="transmembrane region" description="Helical" evidence="5">
    <location>
        <begin position="96"/>
        <end position="117"/>
    </location>
</feature>
<feature type="transmembrane region" description="Helical" evidence="5">
    <location>
        <begin position="186"/>
        <end position="205"/>
    </location>
</feature>
<keyword evidence="2 5" id="KW-0812">Transmembrane</keyword>
<dbReference type="PANTHER" id="PTHR32322:SF9">
    <property type="entry name" value="AMINO-ACID METABOLITE EFFLUX PUMP-RELATED"/>
    <property type="match status" value="1"/>
</dbReference>
<feature type="domain" description="EamA" evidence="6">
    <location>
        <begin position="13"/>
        <end position="141"/>
    </location>
</feature>
<dbReference type="InterPro" id="IPR037185">
    <property type="entry name" value="EmrE-like"/>
</dbReference>
<proteinExistence type="predicted"/>
<evidence type="ECO:0000256" key="1">
    <source>
        <dbReference type="ARBA" id="ARBA00004141"/>
    </source>
</evidence>
<sequence>MTARPTLENWMSILALGFIWGGTFMVVSVALRGYGPVTVAAARTGLGALAMLSLMLLLRRRWPRDRMVWVYGVLTGITTSALPFFLLSWGQQYVPSAFAGISMAALPLFVLPLAHLFSDEPLSARKALGVTLGFIGALVLIGPGVLQIAEDRFEALGQIACVLAAFSYATGSILTRRCPPVDAITLATITLGVGAVILVPLMLIFEGLPRPVGGLPDLSIIFLGLIPTALAALIRVRVVQTAGSVFMTLVNYQVPVWSMVFGAALLGEELPLRFFAALALILLGLAISQVRQVGALLRA</sequence>
<accession>A0A1H8KRE3</accession>
<dbReference type="EMBL" id="FOCM01000008">
    <property type="protein sequence ID" value="SEN95435.1"/>
    <property type="molecule type" value="Genomic_DNA"/>
</dbReference>
<dbReference type="InterPro" id="IPR000620">
    <property type="entry name" value="EamA_dom"/>
</dbReference>
<keyword evidence="4 5" id="KW-0472">Membrane</keyword>
<evidence type="ECO:0000313" key="7">
    <source>
        <dbReference type="EMBL" id="SEN95435.1"/>
    </source>
</evidence>
<feature type="transmembrane region" description="Helical" evidence="5">
    <location>
        <begin position="217"/>
        <end position="234"/>
    </location>
</feature>
<name>A0A1H8KRE3_9RHOB</name>
<protein>
    <submittedName>
        <fullName evidence="7">EamA-like transporter family protein</fullName>
    </submittedName>
</protein>
<organism evidence="7 8">
    <name type="scientific">Palleronia pelagia</name>
    <dbReference type="NCBI Taxonomy" id="387096"/>
    <lineage>
        <taxon>Bacteria</taxon>
        <taxon>Pseudomonadati</taxon>
        <taxon>Pseudomonadota</taxon>
        <taxon>Alphaproteobacteria</taxon>
        <taxon>Rhodobacterales</taxon>
        <taxon>Roseobacteraceae</taxon>
        <taxon>Palleronia</taxon>
    </lineage>
</organism>
<feature type="transmembrane region" description="Helical" evidence="5">
    <location>
        <begin position="246"/>
        <end position="266"/>
    </location>
</feature>
<dbReference type="PANTHER" id="PTHR32322">
    <property type="entry name" value="INNER MEMBRANE TRANSPORTER"/>
    <property type="match status" value="1"/>
</dbReference>
<evidence type="ECO:0000256" key="3">
    <source>
        <dbReference type="ARBA" id="ARBA00022989"/>
    </source>
</evidence>
<dbReference type="OrthoDB" id="9810556at2"/>
<feature type="transmembrane region" description="Helical" evidence="5">
    <location>
        <begin position="37"/>
        <end position="57"/>
    </location>
</feature>
<evidence type="ECO:0000256" key="4">
    <source>
        <dbReference type="ARBA" id="ARBA00023136"/>
    </source>
</evidence>
<evidence type="ECO:0000313" key="8">
    <source>
        <dbReference type="Proteomes" id="UP000199372"/>
    </source>
</evidence>
<dbReference type="InterPro" id="IPR050638">
    <property type="entry name" value="AA-Vitamin_Transporters"/>
</dbReference>
<feature type="transmembrane region" description="Helical" evidence="5">
    <location>
        <begin position="69"/>
        <end position="90"/>
    </location>
</feature>
<dbReference type="SUPFAM" id="SSF103481">
    <property type="entry name" value="Multidrug resistance efflux transporter EmrE"/>
    <property type="match status" value="2"/>
</dbReference>
<feature type="transmembrane region" description="Helical" evidence="5">
    <location>
        <begin position="12"/>
        <end position="31"/>
    </location>
</feature>
<feature type="transmembrane region" description="Helical" evidence="5">
    <location>
        <begin position="129"/>
        <end position="149"/>
    </location>
</feature>
<evidence type="ECO:0000256" key="5">
    <source>
        <dbReference type="SAM" id="Phobius"/>
    </source>
</evidence>